<feature type="non-terminal residue" evidence="1">
    <location>
        <position position="1"/>
    </location>
</feature>
<proteinExistence type="predicted"/>
<protein>
    <submittedName>
        <fullName evidence="1">16773_t:CDS:1</fullName>
    </submittedName>
</protein>
<dbReference type="Proteomes" id="UP000789525">
    <property type="component" value="Unassembled WGS sequence"/>
</dbReference>
<reference evidence="1" key="1">
    <citation type="submission" date="2021-06" db="EMBL/GenBank/DDBJ databases">
        <authorList>
            <person name="Kallberg Y."/>
            <person name="Tangrot J."/>
            <person name="Rosling A."/>
        </authorList>
    </citation>
    <scope>NUCLEOTIDE SEQUENCE</scope>
    <source>
        <strain evidence="1">CL356</strain>
    </source>
</reference>
<accession>A0ACA9PSV1</accession>
<gene>
    <name evidence="1" type="ORF">ACOLOM_LOCUS11189</name>
</gene>
<keyword evidence="2" id="KW-1185">Reference proteome</keyword>
<evidence type="ECO:0000313" key="2">
    <source>
        <dbReference type="Proteomes" id="UP000789525"/>
    </source>
</evidence>
<name>A0ACA9PSV1_9GLOM</name>
<dbReference type="EMBL" id="CAJVPT010039204">
    <property type="protein sequence ID" value="CAG8722185.1"/>
    <property type="molecule type" value="Genomic_DNA"/>
</dbReference>
<evidence type="ECO:0000313" key="1">
    <source>
        <dbReference type="EMBL" id="CAG8722185.1"/>
    </source>
</evidence>
<sequence length="82" mass="9110">QFQFRFSDDNPVNCTIRGPDGRVLYRVQTTFSNGTVTTVERPDGEVLAALHWSDMGFDKVAVGTEKPVRLGKLLHSGPLFSE</sequence>
<organism evidence="1 2">
    <name type="scientific">Acaulospora colombiana</name>
    <dbReference type="NCBI Taxonomy" id="27376"/>
    <lineage>
        <taxon>Eukaryota</taxon>
        <taxon>Fungi</taxon>
        <taxon>Fungi incertae sedis</taxon>
        <taxon>Mucoromycota</taxon>
        <taxon>Glomeromycotina</taxon>
        <taxon>Glomeromycetes</taxon>
        <taxon>Diversisporales</taxon>
        <taxon>Acaulosporaceae</taxon>
        <taxon>Acaulospora</taxon>
    </lineage>
</organism>
<comment type="caution">
    <text evidence="1">The sequence shown here is derived from an EMBL/GenBank/DDBJ whole genome shotgun (WGS) entry which is preliminary data.</text>
</comment>